<protein>
    <recommendedName>
        <fullName evidence="3">DUF4188 domain-containing protein</fullName>
    </recommendedName>
</protein>
<dbReference type="AlphaFoldDB" id="A0A1G1WEI2"/>
<reference evidence="1 2" key="1">
    <citation type="journal article" date="2016" name="Nat. Commun.">
        <title>Thousands of microbial genomes shed light on interconnected biogeochemical processes in an aquifer system.</title>
        <authorList>
            <person name="Anantharaman K."/>
            <person name="Brown C.T."/>
            <person name="Hug L.A."/>
            <person name="Sharon I."/>
            <person name="Castelle C.J."/>
            <person name="Probst A.J."/>
            <person name="Thomas B.C."/>
            <person name="Singh A."/>
            <person name="Wilkins M.J."/>
            <person name="Karaoz U."/>
            <person name="Brodie E.L."/>
            <person name="Williams K.H."/>
            <person name="Hubbard S.S."/>
            <person name="Banfield J.F."/>
        </authorList>
    </citation>
    <scope>NUCLEOTIDE SEQUENCE [LARGE SCALE GENOMIC DNA]</scope>
</reference>
<accession>A0A1G1WEI2</accession>
<comment type="caution">
    <text evidence="1">The sequence shown here is derived from an EMBL/GenBank/DDBJ whole genome shotgun (WGS) entry which is preliminary data.</text>
</comment>
<gene>
    <name evidence="1" type="ORF">A2Z24_01800</name>
</gene>
<evidence type="ECO:0000313" key="2">
    <source>
        <dbReference type="Proteomes" id="UP000177588"/>
    </source>
</evidence>
<dbReference type="InterPro" id="IPR011008">
    <property type="entry name" value="Dimeric_a/b-barrel"/>
</dbReference>
<evidence type="ECO:0008006" key="3">
    <source>
        <dbReference type="Google" id="ProtNLM"/>
    </source>
</evidence>
<evidence type="ECO:0000313" key="1">
    <source>
        <dbReference type="EMBL" id="OGY26112.1"/>
    </source>
</evidence>
<name>A0A1G1WEI2_9BACT</name>
<organism evidence="1 2">
    <name type="scientific">Candidatus Woykebacteria bacterium RBG_16_44_10</name>
    <dbReference type="NCBI Taxonomy" id="1802597"/>
    <lineage>
        <taxon>Bacteria</taxon>
        <taxon>Candidatus Woykeibacteriota</taxon>
    </lineage>
</organism>
<dbReference type="Gene3D" id="3.30.70.100">
    <property type="match status" value="1"/>
</dbReference>
<dbReference type="STRING" id="1802597.A2Z24_01800"/>
<dbReference type="SUPFAM" id="SSF54909">
    <property type="entry name" value="Dimeric alpha+beta barrel"/>
    <property type="match status" value="1"/>
</dbReference>
<dbReference type="Proteomes" id="UP000177588">
    <property type="component" value="Unassembled WGS sequence"/>
</dbReference>
<sequence length="140" mass="16753">MHLRQDRLGQLYSIDRGGRYAIFRETVRNKKTADKPVVLVVGFRLKVLRSSPFFHWLFERLCILTTPFWSGFRGFMIKLWMVNTKTKDYLGIYKWSGKENARIYVENLSKVLHLVSTYGSVWYEIVTSTEFEKYLTRRKQ</sequence>
<dbReference type="EMBL" id="MHCT01000015">
    <property type="protein sequence ID" value="OGY26112.1"/>
    <property type="molecule type" value="Genomic_DNA"/>
</dbReference>
<proteinExistence type="predicted"/>